<evidence type="ECO:0000313" key="2">
    <source>
        <dbReference type="Proteomes" id="UP000632222"/>
    </source>
</evidence>
<dbReference type="EMBL" id="BMOD01000004">
    <property type="protein sequence ID" value="GGJ31225.1"/>
    <property type="molecule type" value="Genomic_DNA"/>
</dbReference>
<keyword evidence="2" id="KW-1185">Reference proteome</keyword>
<organism evidence="1 2">
    <name type="scientific">Deinococcus roseus</name>
    <dbReference type="NCBI Taxonomy" id="392414"/>
    <lineage>
        <taxon>Bacteria</taxon>
        <taxon>Thermotogati</taxon>
        <taxon>Deinococcota</taxon>
        <taxon>Deinococci</taxon>
        <taxon>Deinococcales</taxon>
        <taxon>Deinococcaceae</taxon>
        <taxon>Deinococcus</taxon>
    </lineage>
</organism>
<protein>
    <submittedName>
        <fullName evidence="1">Uncharacterized protein</fullName>
    </submittedName>
</protein>
<dbReference type="RefSeq" id="WP_189002221.1">
    <property type="nucleotide sequence ID" value="NZ_BMOD01000004.1"/>
</dbReference>
<accession>A0ABQ2CY98</accession>
<evidence type="ECO:0000313" key="1">
    <source>
        <dbReference type="EMBL" id="GGJ31225.1"/>
    </source>
</evidence>
<name>A0ABQ2CY98_9DEIO</name>
<dbReference type="Proteomes" id="UP000632222">
    <property type="component" value="Unassembled WGS sequence"/>
</dbReference>
<gene>
    <name evidence="1" type="ORF">GCM10008938_16730</name>
</gene>
<proteinExistence type="predicted"/>
<reference evidence="2" key="1">
    <citation type="journal article" date="2019" name="Int. J. Syst. Evol. Microbiol.">
        <title>The Global Catalogue of Microorganisms (GCM) 10K type strain sequencing project: providing services to taxonomists for standard genome sequencing and annotation.</title>
        <authorList>
            <consortium name="The Broad Institute Genomics Platform"/>
            <consortium name="The Broad Institute Genome Sequencing Center for Infectious Disease"/>
            <person name="Wu L."/>
            <person name="Ma J."/>
        </authorList>
    </citation>
    <scope>NUCLEOTIDE SEQUENCE [LARGE SCALE GENOMIC DNA]</scope>
    <source>
        <strain evidence="2">JCM 14370</strain>
    </source>
</reference>
<sequence length="82" mass="9307">MADELNLNDVEVSSRAIKSYTLQWHYPTNTHQISVQLDDGSWQLLTVNDPLEFIAITTMLQKGPVYLSNAGLLEYRGEVPQE</sequence>
<comment type="caution">
    <text evidence="1">The sequence shown here is derived from an EMBL/GenBank/DDBJ whole genome shotgun (WGS) entry which is preliminary data.</text>
</comment>